<comment type="similarity">
    <text evidence="2 4">Belongs to the pyridoxal phosphate-binding protein YggS/PROSC family.</text>
</comment>
<evidence type="ECO:0000256" key="2">
    <source>
        <dbReference type="HAMAP-Rule" id="MF_02087"/>
    </source>
</evidence>
<evidence type="ECO:0000259" key="6">
    <source>
        <dbReference type="Pfam" id="PF01168"/>
    </source>
</evidence>
<name>A0A7Z0U0T7_9GAMM</name>
<dbReference type="HAMAP" id="MF_02087">
    <property type="entry name" value="PLP_homeostasis"/>
    <property type="match status" value="1"/>
</dbReference>
<dbReference type="PANTHER" id="PTHR10146">
    <property type="entry name" value="PROLINE SYNTHETASE CO-TRANSCRIBED BACTERIAL HOMOLOG PROTEIN"/>
    <property type="match status" value="1"/>
</dbReference>
<dbReference type="EMBL" id="JACCJZ010000020">
    <property type="protein sequence ID" value="NYZ63623.1"/>
    <property type="molecule type" value="Genomic_DNA"/>
</dbReference>
<feature type="domain" description="Alanine racemase N-terminal" evidence="6">
    <location>
        <begin position="46"/>
        <end position="264"/>
    </location>
</feature>
<organism evidence="7 8">
    <name type="scientific">Luteimonas deserti</name>
    <dbReference type="NCBI Taxonomy" id="2752306"/>
    <lineage>
        <taxon>Bacteria</taxon>
        <taxon>Pseudomonadati</taxon>
        <taxon>Pseudomonadota</taxon>
        <taxon>Gammaproteobacteria</taxon>
        <taxon>Lysobacterales</taxon>
        <taxon>Lysobacteraceae</taxon>
        <taxon>Luteimonas</taxon>
    </lineage>
</organism>
<dbReference type="AlphaFoldDB" id="A0A7Z0U0T7"/>
<sequence length="268" mass="28643">MIRTARARPVGWWHPVPGGSIDPDPRPGASPPRRRSTVPDTAAATLEALLARIDRARRDAGRVAPVRLLAVGKTHGAEALAAVATAGQRAFGENYVQEAAGKIQALSGLGLEWHLIGHLQSNKARQAAEVFDWVQTVDRRKLVDALAAHRPAARGPLNVLVQVNIDDESSKHGCRPEDVGALVEAIRAAPSLRLRGLMAIPAPHPDPDARRDAFVRMRRLFDLVAGADPGIDTLSMGMSDDLEVAVAEGATMVRVGSALFGARPRVPR</sequence>
<evidence type="ECO:0000256" key="3">
    <source>
        <dbReference type="PIRSR" id="PIRSR004848-1"/>
    </source>
</evidence>
<dbReference type="PIRSF" id="PIRSF004848">
    <property type="entry name" value="YBL036c_PLPDEIII"/>
    <property type="match status" value="1"/>
</dbReference>
<comment type="caution">
    <text evidence="7">The sequence shown here is derived from an EMBL/GenBank/DDBJ whole genome shotgun (WGS) entry which is preliminary data.</text>
</comment>
<feature type="region of interest" description="Disordered" evidence="5">
    <location>
        <begin position="13"/>
        <end position="39"/>
    </location>
</feature>
<feature type="modified residue" description="N6-(pyridoxal phosphate)lysine" evidence="2 3">
    <location>
        <position position="73"/>
    </location>
</feature>
<evidence type="ECO:0000256" key="1">
    <source>
        <dbReference type="ARBA" id="ARBA00022898"/>
    </source>
</evidence>
<dbReference type="FunFam" id="3.20.20.10:FF:000018">
    <property type="entry name" value="Pyridoxal phosphate homeostasis protein"/>
    <property type="match status" value="1"/>
</dbReference>
<comment type="function">
    <text evidence="2">Pyridoxal 5'-phosphate (PLP)-binding protein, which is involved in PLP homeostasis.</text>
</comment>
<dbReference type="InterPro" id="IPR011078">
    <property type="entry name" value="PyrdxlP_homeostasis"/>
</dbReference>
<keyword evidence="1 2" id="KW-0663">Pyridoxal phosphate</keyword>
<dbReference type="InterPro" id="IPR001608">
    <property type="entry name" value="Ala_racemase_N"/>
</dbReference>
<dbReference type="Pfam" id="PF01168">
    <property type="entry name" value="Ala_racemase_N"/>
    <property type="match status" value="1"/>
</dbReference>
<accession>A0A7Z0U0T7</accession>
<proteinExistence type="inferred from homology"/>
<dbReference type="GO" id="GO:0030170">
    <property type="term" value="F:pyridoxal phosphate binding"/>
    <property type="evidence" value="ECO:0007669"/>
    <property type="project" value="UniProtKB-UniRule"/>
</dbReference>
<evidence type="ECO:0000313" key="8">
    <source>
        <dbReference type="Proteomes" id="UP000589896"/>
    </source>
</evidence>
<dbReference type="InterPro" id="IPR029066">
    <property type="entry name" value="PLP-binding_barrel"/>
</dbReference>
<dbReference type="PANTHER" id="PTHR10146:SF14">
    <property type="entry name" value="PYRIDOXAL PHOSPHATE HOMEOSTASIS PROTEIN"/>
    <property type="match status" value="1"/>
</dbReference>
<comment type="cofactor">
    <cofactor evidence="3">
        <name>pyridoxal 5'-phosphate</name>
        <dbReference type="ChEBI" id="CHEBI:597326"/>
    </cofactor>
</comment>
<evidence type="ECO:0000256" key="4">
    <source>
        <dbReference type="RuleBase" id="RU004514"/>
    </source>
</evidence>
<dbReference type="NCBIfam" id="TIGR00044">
    <property type="entry name" value="YggS family pyridoxal phosphate-dependent enzyme"/>
    <property type="match status" value="1"/>
</dbReference>
<protein>
    <recommendedName>
        <fullName evidence="2">Pyridoxal phosphate homeostasis protein</fullName>
        <shortName evidence="2">PLP homeostasis protein</shortName>
    </recommendedName>
</protein>
<evidence type="ECO:0000256" key="5">
    <source>
        <dbReference type="SAM" id="MobiDB-lite"/>
    </source>
</evidence>
<dbReference type="Gene3D" id="3.20.20.10">
    <property type="entry name" value="Alanine racemase"/>
    <property type="match status" value="1"/>
</dbReference>
<keyword evidence="8" id="KW-1185">Reference proteome</keyword>
<dbReference type="Proteomes" id="UP000589896">
    <property type="component" value="Unassembled WGS sequence"/>
</dbReference>
<reference evidence="7 8" key="1">
    <citation type="submission" date="2020-07" db="EMBL/GenBank/DDBJ databases">
        <title>isolation of Luteimonas sp. SJ-16.</title>
        <authorList>
            <person name="Huang X.-X."/>
            <person name="Xu L."/>
            <person name="Sun J.-Q."/>
        </authorList>
    </citation>
    <scope>NUCLEOTIDE SEQUENCE [LARGE SCALE GENOMIC DNA]</scope>
    <source>
        <strain evidence="7 8">SJ-16</strain>
    </source>
</reference>
<dbReference type="SUPFAM" id="SSF51419">
    <property type="entry name" value="PLP-binding barrel"/>
    <property type="match status" value="1"/>
</dbReference>
<gene>
    <name evidence="7" type="ORF">H0E82_12775</name>
</gene>
<evidence type="ECO:0000313" key="7">
    <source>
        <dbReference type="EMBL" id="NYZ63623.1"/>
    </source>
</evidence>